<evidence type="ECO:0000313" key="1">
    <source>
        <dbReference type="EMBL" id="MBX07904.1"/>
    </source>
</evidence>
<protein>
    <submittedName>
        <fullName evidence="1">Uncharacterized protein</fullName>
    </submittedName>
</protein>
<dbReference type="AlphaFoldDB" id="A0A2P2KQC7"/>
<sequence>MLFSVNPRQRYGQFQEIEQGLPPFIPHQQGSPCSSSCKISEAL</sequence>
<dbReference type="EMBL" id="GGEC01027420">
    <property type="protein sequence ID" value="MBX07904.1"/>
    <property type="molecule type" value="Transcribed_RNA"/>
</dbReference>
<accession>A0A2P2KQC7</accession>
<reference evidence="1" key="1">
    <citation type="submission" date="2018-02" db="EMBL/GenBank/DDBJ databases">
        <title>Rhizophora mucronata_Transcriptome.</title>
        <authorList>
            <person name="Meera S.P."/>
            <person name="Sreeshan A."/>
            <person name="Augustine A."/>
        </authorList>
    </citation>
    <scope>NUCLEOTIDE SEQUENCE</scope>
    <source>
        <tissue evidence="1">Leaf</tissue>
    </source>
</reference>
<name>A0A2P2KQC7_RHIMU</name>
<organism evidence="1">
    <name type="scientific">Rhizophora mucronata</name>
    <name type="common">Asiatic mangrove</name>
    <dbReference type="NCBI Taxonomy" id="61149"/>
    <lineage>
        <taxon>Eukaryota</taxon>
        <taxon>Viridiplantae</taxon>
        <taxon>Streptophyta</taxon>
        <taxon>Embryophyta</taxon>
        <taxon>Tracheophyta</taxon>
        <taxon>Spermatophyta</taxon>
        <taxon>Magnoliopsida</taxon>
        <taxon>eudicotyledons</taxon>
        <taxon>Gunneridae</taxon>
        <taxon>Pentapetalae</taxon>
        <taxon>rosids</taxon>
        <taxon>fabids</taxon>
        <taxon>Malpighiales</taxon>
        <taxon>Rhizophoraceae</taxon>
        <taxon>Rhizophora</taxon>
    </lineage>
</organism>
<proteinExistence type="predicted"/>